<keyword evidence="1" id="KW-0233">DNA recombination</keyword>
<dbReference type="Proteomes" id="UP000324974">
    <property type="component" value="Chromosome"/>
</dbReference>
<evidence type="ECO:0000256" key="1">
    <source>
        <dbReference type="ARBA" id="ARBA00023172"/>
    </source>
</evidence>
<protein>
    <submittedName>
        <fullName evidence="4">Site-specific integrase</fullName>
    </submittedName>
</protein>
<dbReference type="GO" id="GO:0006310">
    <property type="term" value="P:DNA recombination"/>
    <property type="evidence" value="ECO:0007669"/>
    <property type="project" value="UniProtKB-KW"/>
</dbReference>
<dbReference type="EMBL" id="CP042425">
    <property type="protein sequence ID" value="QEL19127.1"/>
    <property type="molecule type" value="Genomic_DNA"/>
</dbReference>
<dbReference type="GO" id="GO:0015074">
    <property type="term" value="P:DNA integration"/>
    <property type="evidence" value="ECO:0007669"/>
    <property type="project" value="InterPro"/>
</dbReference>
<dbReference type="SUPFAM" id="SSF56349">
    <property type="entry name" value="DNA breaking-rejoining enzymes"/>
    <property type="match status" value="1"/>
</dbReference>
<keyword evidence="5" id="KW-1185">Reference proteome</keyword>
<evidence type="ECO:0000256" key="2">
    <source>
        <dbReference type="SAM" id="MobiDB-lite"/>
    </source>
</evidence>
<dbReference type="AlphaFoldDB" id="A0A5C1ALS0"/>
<dbReference type="Pfam" id="PF00589">
    <property type="entry name" value="Phage_integrase"/>
    <property type="match status" value="1"/>
</dbReference>
<proteinExistence type="predicted"/>
<dbReference type="GO" id="GO:0003677">
    <property type="term" value="F:DNA binding"/>
    <property type="evidence" value="ECO:0007669"/>
    <property type="project" value="InterPro"/>
</dbReference>
<accession>A0A5C1ALS0</accession>
<feature type="domain" description="Tyr recombinase" evidence="3">
    <location>
        <begin position="203"/>
        <end position="422"/>
    </location>
</feature>
<dbReference type="OrthoDB" id="254233at2"/>
<dbReference type="KEGG" id="lrs:PX52LOC_06185"/>
<name>A0A5C1ALS0_9BACT</name>
<dbReference type="InterPro" id="IPR011010">
    <property type="entry name" value="DNA_brk_join_enz"/>
</dbReference>
<evidence type="ECO:0000313" key="5">
    <source>
        <dbReference type="Proteomes" id="UP000324974"/>
    </source>
</evidence>
<feature type="compositionally biased region" description="Basic residues" evidence="2">
    <location>
        <begin position="327"/>
        <end position="338"/>
    </location>
</feature>
<dbReference type="PANTHER" id="PTHR30349:SF64">
    <property type="entry name" value="PROPHAGE INTEGRASE INTD-RELATED"/>
    <property type="match status" value="1"/>
</dbReference>
<evidence type="ECO:0000313" key="4">
    <source>
        <dbReference type="EMBL" id="QEL19127.1"/>
    </source>
</evidence>
<dbReference type="PROSITE" id="PS51898">
    <property type="entry name" value="TYR_RECOMBINASE"/>
    <property type="match status" value="1"/>
</dbReference>
<dbReference type="PANTHER" id="PTHR30349">
    <property type="entry name" value="PHAGE INTEGRASE-RELATED"/>
    <property type="match status" value="1"/>
</dbReference>
<dbReference type="Gene3D" id="1.10.443.10">
    <property type="entry name" value="Intergrase catalytic core"/>
    <property type="match status" value="1"/>
</dbReference>
<dbReference type="InterPro" id="IPR002104">
    <property type="entry name" value="Integrase_catalytic"/>
</dbReference>
<sequence>MASSCSNYCRESLVAHSSPVKFPDLLHHKPSGRAYVMARTGSGKRKPIYLGVHGSEESRKEYARFIARLAAQAPSAVAPTSPKDDPAPDRTLNEVAVDFARHVSLYYPPKSSEARTFRLTMRPMVEFFGHLPAVEFGPKCLKAVQKHFVGGGLSRKEVNRRTGMVKRMFKWLAAEELVPASVYQALTAVEGLRRGRSTAAESEPVLPVSDELVERTLPVLNRYVAGMVQVQRLSGCRPGELCRLRMADVVKLERVWLYEPAEHKGAHRGKKKVIVIGPRAQAILEPFLPPDPTDYVFSPVRAVGELLAARTARRKTPHYPSHMARNAAKRKADRKRPPRACYTSSSYAKSIVKAVQRANAKRPSDDQIPHWHPHQLRHSFATVVRKRQGLEAAQASLGHDRMSTTEIYAEKNLGLAIKVAEENG</sequence>
<gene>
    <name evidence="4" type="ORF">PX52LOC_06185</name>
</gene>
<reference evidence="5" key="1">
    <citation type="submission" date="2019-08" db="EMBL/GenBank/DDBJ databases">
        <title>Limnoglobus roseus gen. nov., sp. nov., a novel freshwater planctomycete with a giant genome from the family Gemmataceae.</title>
        <authorList>
            <person name="Kulichevskaya I.S."/>
            <person name="Naumoff D.G."/>
            <person name="Miroshnikov K."/>
            <person name="Ivanova A."/>
            <person name="Philippov D.A."/>
            <person name="Hakobyan A."/>
            <person name="Rijpstra I.C."/>
            <person name="Sinninghe Damste J.S."/>
            <person name="Liesack W."/>
            <person name="Dedysh S.N."/>
        </authorList>
    </citation>
    <scope>NUCLEOTIDE SEQUENCE [LARGE SCALE GENOMIC DNA]</scope>
    <source>
        <strain evidence="5">PX52</strain>
    </source>
</reference>
<dbReference type="InterPro" id="IPR013762">
    <property type="entry name" value="Integrase-like_cat_sf"/>
</dbReference>
<dbReference type="InterPro" id="IPR050090">
    <property type="entry name" value="Tyrosine_recombinase_XerCD"/>
</dbReference>
<feature type="region of interest" description="Disordered" evidence="2">
    <location>
        <begin position="313"/>
        <end position="340"/>
    </location>
</feature>
<dbReference type="CDD" id="cd00397">
    <property type="entry name" value="DNA_BRE_C"/>
    <property type="match status" value="1"/>
</dbReference>
<organism evidence="4 5">
    <name type="scientific">Limnoglobus roseus</name>
    <dbReference type="NCBI Taxonomy" id="2598579"/>
    <lineage>
        <taxon>Bacteria</taxon>
        <taxon>Pseudomonadati</taxon>
        <taxon>Planctomycetota</taxon>
        <taxon>Planctomycetia</taxon>
        <taxon>Gemmatales</taxon>
        <taxon>Gemmataceae</taxon>
        <taxon>Limnoglobus</taxon>
    </lineage>
</organism>
<evidence type="ECO:0000259" key="3">
    <source>
        <dbReference type="PROSITE" id="PS51898"/>
    </source>
</evidence>